<name>A0A168F786_9HYPO</name>
<protein>
    <submittedName>
        <fullName evidence="9">Circadian clock protein KaiC/DNA repair protein RadA</fullName>
    </submittedName>
</protein>
<proteinExistence type="predicted"/>
<keyword evidence="10" id="KW-1185">Reference proteome</keyword>
<dbReference type="GO" id="GO:0005524">
    <property type="term" value="F:ATP binding"/>
    <property type="evidence" value="ECO:0007669"/>
    <property type="project" value="UniProtKB-KW"/>
</dbReference>
<dbReference type="Gene3D" id="3.40.50.300">
    <property type="entry name" value="P-loop containing nucleotide triphosphate hydrolases"/>
    <property type="match status" value="1"/>
</dbReference>
<evidence type="ECO:0000256" key="3">
    <source>
        <dbReference type="ARBA" id="ARBA00022763"/>
    </source>
</evidence>
<evidence type="ECO:0000256" key="1">
    <source>
        <dbReference type="ARBA" id="ARBA00004123"/>
    </source>
</evidence>
<dbReference type="PANTHER" id="PTHR46239:SF1">
    <property type="entry name" value="DNA REPAIR PROTEIN RAD51 HOMOLOG 3"/>
    <property type="match status" value="1"/>
</dbReference>
<reference evidence="9 10" key="1">
    <citation type="journal article" date="2016" name="Genome Biol. Evol.">
        <title>Divergent and convergent evolution of fungal pathogenicity.</title>
        <authorList>
            <person name="Shang Y."/>
            <person name="Xiao G."/>
            <person name="Zheng P."/>
            <person name="Cen K."/>
            <person name="Zhan S."/>
            <person name="Wang C."/>
        </authorList>
    </citation>
    <scope>NUCLEOTIDE SEQUENCE [LARGE SCALE GENOMIC DNA]</scope>
    <source>
        <strain evidence="9 10">RCEF 2490</strain>
    </source>
</reference>
<evidence type="ECO:0000313" key="9">
    <source>
        <dbReference type="EMBL" id="KZZ99557.1"/>
    </source>
</evidence>
<evidence type="ECO:0000256" key="5">
    <source>
        <dbReference type="ARBA" id="ARBA00023204"/>
    </source>
</evidence>
<keyword evidence="5" id="KW-0234">DNA repair</keyword>
<comment type="caution">
    <text evidence="9">The sequence shown here is derived from an EMBL/GenBank/DDBJ whole genome shotgun (WGS) entry which is preliminary data.</text>
</comment>
<dbReference type="AlphaFoldDB" id="A0A168F786"/>
<evidence type="ECO:0000256" key="7">
    <source>
        <dbReference type="SAM" id="MobiDB-lite"/>
    </source>
</evidence>
<dbReference type="GO" id="GO:0140664">
    <property type="term" value="F:ATP-dependent DNA damage sensor activity"/>
    <property type="evidence" value="ECO:0007669"/>
    <property type="project" value="InterPro"/>
</dbReference>
<dbReference type="GO" id="GO:0000400">
    <property type="term" value="F:four-way junction DNA binding"/>
    <property type="evidence" value="ECO:0007669"/>
    <property type="project" value="TreeGrafter"/>
</dbReference>
<dbReference type="InterPro" id="IPR020588">
    <property type="entry name" value="RecA_ATP-bd"/>
</dbReference>
<evidence type="ECO:0000256" key="4">
    <source>
        <dbReference type="ARBA" id="ARBA00022840"/>
    </source>
</evidence>
<dbReference type="SUPFAM" id="SSF52540">
    <property type="entry name" value="P-loop containing nucleoside triphosphate hydrolases"/>
    <property type="match status" value="1"/>
</dbReference>
<evidence type="ECO:0000259" key="8">
    <source>
        <dbReference type="PROSITE" id="PS50162"/>
    </source>
</evidence>
<feature type="compositionally biased region" description="Acidic residues" evidence="7">
    <location>
        <begin position="349"/>
        <end position="367"/>
    </location>
</feature>
<feature type="domain" description="RecA family profile 1" evidence="8">
    <location>
        <begin position="38"/>
        <end position="237"/>
    </location>
</feature>
<dbReference type="PANTHER" id="PTHR46239">
    <property type="entry name" value="DNA REPAIR PROTEIN RAD51 HOMOLOG 3 RAD51C"/>
    <property type="match status" value="1"/>
</dbReference>
<accession>A0A168F786</accession>
<dbReference type="GO" id="GO:0005657">
    <property type="term" value="C:replication fork"/>
    <property type="evidence" value="ECO:0007669"/>
    <property type="project" value="TreeGrafter"/>
</dbReference>
<evidence type="ECO:0000313" key="10">
    <source>
        <dbReference type="Proteomes" id="UP000078544"/>
    </source>
</evidence>
<organism evidence="9 10">
    <name type="scientific">Moelleriella libera RCEF 2490</name>
    <dbReference type="NCBI Taxonomy" id="1081109"/>
    <lineage>
        <taxon>Eukaryota</taxon>
        <taxon>Fungi</taxon>
        <taxon>Dikarya</taxon>
        <taxon>Ascomycota</taxon>
        <taxon>Pezizomycotina</taxon>
        <taxon>Sordariomycetes</taxon>
        <taxon>Hypocreomycetidae</taxon>
        <taxon>Hypocreales</taxon>
        <taxon>Clavicipitaceae</taxon>
        <taxon>Moelleriella</taxon>
    </lineage>
</organism>
<dbReference type="Proteomes" id="UP000078544">
    <property type="component" value="Unassembled WGS sequence"/>
</dbReference>
<dbReference type="GO" id="GO:0033063">
    <property type="term" value="C:Rad51B-Rad51C-Rad51D-XRCC2 complex"/>
    <property type="evidence" value="ECO:0007669"/>
    <property type="project" value="TreeGrafter"/>
</dbReference>
<keyword evidence="6" id="KW-0539">Nucleus</keyword>
<keyword evidence="3" id="KW-0227">DNA damage</keyword>
<dbReference type="CDD" id="cd01393">
    <property type="entry name" value="RecA-like"/>
    <property type="match status" value="1"/>
</dbReference>
<dbReference type="STRING" id="1081109.A0A168F786"/>
<dbReference type="GO" id="GO:0033065">
    <property type="term" value="C:Rad51C-XRCC3 complex"/>
    <property type="evidence" value="ECO:0007669"/>
    <property type="project" value="TreeGrafter"/>
</dbReference>
<keyword evidence="2" id="KW-0547">Nucleotide-binding</keyword>
<gene>
    <name evidence="9" type="ORF">AAL_02129</name>
</gene>
<sequence>MDYHDIHGHDVSSFDIVEAHRMPTVQASQVFRELQDDSNSFIPTGIESLDDALASESLSQLRDLGHSGGIKKGQVTELWGPPGTGKTAVLTQVAANAIRRAGDVVWIDCFHHLQTIRLKQTVEKARESARKSPERDGDDDGAAQGKFIHFSCLTLPHFMALVSRPNAKAIPGGVALCVVSGLSSLINSSLPKNTEDNAGAKSTKASMKRRQALQFIINALQRLAATKNCAVVVMSHCASRMHSEQGATLVTAVNTSVWDQGISTRMCMFRDWARKDGKLVPTFLAGVQKVEGKANTDGPSHIAAFDVHSRLRKAGITNANYHTAGIPEQSSEPGEASRHKRKLGHADFEVPDSEDDENYGWADDDESTLPAPPPQWQGSEDTLLGQDVGQADDEYEGSSTHTSASENND</sequence>
<dbReference type="InterPro" id="IPR052093">
    <property type="entry name" value="HR_Repair_Mediator"/>
</dbReference>
<dbReference type="EMBL" id="AZGY01000003">
    <property type="protein sequence ID" value="KZZ99557.1"/>
    <property type="molecule type" value="Genomic_DNA"/>
</dbReference>
<keyword evidence="4" id="KW-0067">ATP-binding</keyword>
<dbReference type="GO" id="GO:0008821">
    <property type="term" value="F:crossover junction DNA endonuclease activity"/>
    <property type="evidence" value="ECO:0007669"/>
    <property type="project" value="TreeGrafter"/>
</dbReference>
<dbReference type="GO" id="GO:0007131">
    <property type="term" value="P:reciprocal meiotic recombination"/>
    <property type="evidence" value="ECO:0007669"/>
    <property type="project" value="TreeGrafter"/>
</dbReference>
<feature type="compositionally biased region" description="Polar residues" evidence="7">
    <location>
        <begin position="397"/>
        <end position="409"/>
    </location>
</feature>
<dbReference type="GO" id="GO:0000707">
    <property type="term" value="P:meiotic DNA recombinase assembly"/>
    <property type="evidence" value="ECO:0007669"/>
    <property type="project" value="TreeGrafter"/>
</dbReference>
<dbReference type="OrthoDB" id="5957327at2759"/>
<evidence type="ECO:0000256" key="2">
    <source>
        <dbReference type="ARBA" id="ARBA00022741"/>
    </source>
</evidence>
<dbReference type="PROSITE" id="PS50162">
    <property type="entry name" value="RECA_2"/>
    <property type="match status" value="1"/>
</dbReference>
<evidence type="ECO:0000256" key="6">
    <source>
        <dbReference type="ARBA" id="ARBA00023242"/>
    </source>
</evidence>
<feature type="region of interest" description="Disordered" evidence="7">
    <location>
        <begin position="322"/>
        <end position="409"/>
    </location>
</feature>
<comment type="subcellular location">
    <subcellularLocation>
        <location evidence="1">Nucleus</location>
    </subcellularLocation>
</comment>
<dbReference type="InterPro" id="IPR027417">
    <property type="entry name" value="P-loop_NTPase"/>
</dbReference>